<evidence type="ECO:0000313" key="2">
    <source>
        <dbReference type="EMBL" id="MBB4856978.1"/>
    </source>
</evidence>
<dbReference type="RefSeq" id="WP_184242007.1">
    <property type="nucleotide sequence ID" value="NZ_JACHLR010000001.1"/>
</dbReference>
<protein>
    <submittedName>
        <fullName evidence="2">Uncharacterized protein</fullName>
    </submittedName>
</protein>
<sequence length="262" mass="28902">MSARDQATDAQGGAGERPISEHPCHGLFRTAGDKLSHRHWFQNNQLMPTCERCGTPIDREHNEVGPVSWTSPHPPVAPLPPSVANVEAVAKAMSALDVVSSQSHRYRNNEMGWIIPDDEWQDLRTAIAALTPSAPEFAPQMDGDKAREATRLAAVLRVAQIGNDRHGEDMIRAANMLIELTTPSNEPANAASDEAGEKRRYITLWRKPDAVLDWEFHVSENDHELQQVVGNLRKRPIKQGTTYVLGKEVPELSPAAILGSHP</sequence>
<comment type="caution">
    <text evidence="2">The sequence shown here is derived from an EMBL/GenBank/DDBJ whole genome shotgun (WGS) entry which is preliminary data.</text>
</comment>
<dbReference type="EMBL" id="JACHLR010000001">
    <property type="protein sequence ID" value="MBB4856978.1"/>
    <property type="molecule type" value="Genomic_DNA"/>
</dbReference>
<evidence type="ECO:0000256" key="1">
    <source>
        <dbReference type="SAM" id="MobiDB-lite"/>
    </source>
</evidence>
<keyword evidence="3" id="KW-1185">Reference proteome</keyword>
<accession>A0A7W7K7E0</accession>
<gene>
    <name evidence="2" type="ORF">HNO88_000275</name>
</gene>
<name>A0A7W7K7E0_9SPHN</name>
<dbReference type="AlphaFoldDB" id="A0A7W7K7E0"/>
<proteinExistence type="predicted"/>
<evidence type="ECO:0000313" key="3">
    <source>
        <dbReference type="Proteomes" id="UP000555448"/>
    </source>
</evidence>
<reference evidence="2 3" key="1">
    <citation type="submission" date="2020-08" db="EMBL/GenBank/DDBJ databases">
        <title>Functional genomics of gut bacteria from endangered species of beetles.</title>
        <authorList>
            <person name="Carlos-Shanley C."/>
        </authorList>
    </citation>
    <scope>NUCLEOTIDE SEQUENCE [LARGE SCALE GENOMIC DNA]</scope>
    <source>
        <strain evidence="2 3">S00245</strain>
    </source>
</reference>
<feature type="region of interest" description="Disordered" evidence="1">
    <location>
        <begin position="1"/>
        <end position="23"/>
    </location>
</feature>
<organism evidence="2 3">
    <name type="scientific">Novosphingobium chloroacetimidivorans</name>
    <dbReference type="NCBI Taxonomy" id="1428314"/>
    <lineage>
        <taxon>Bacteria</taxon>
        <taxon>Pseudomonadati</taxon>
        <taxon>Pseudomonadota</taxon>
        <taxon>Alphaproteobacteria</taxon>
        <taxon>Sphingomonadales</taxon>
        <taxon>Sphingomonadaceae</taxon>
        <taxon>Novosphingobium</taxon>
    </lineage>
</organism>
<dbReference type="Proteomes" id="UP000555448">
    <property type="component" value="Unassembled WGS sequence"/>
</dbReference>